<dbReference type="RefSeq" id="WP_134711584.1">
    <property type="nucleotide sequence ID" value="NZ_CP119081.1"/>
</dbReference>
<accession>A0A4R9C369</accession>
<dbReference type="AlphaFoldDB" id="A0A4R9C369"/>
<dbReference type="InterPro" id="IPR046590">
    <property type="entry name" value="DUF6648"/>
</dbReference>
<dbReference type="GeneID" id="97030765"/>
<dbReference type="OrthoDB" id="1705959at2"/>
<keyword evidence="2" id="KW-1185">Reference proteome</keyword>
<comment type="caution">
    <text evidence="1">The sequence shown here is derived from an EMBL/GenBank/DDBJ whole genome shotgun (WGS) entry which is preliminary data.</text>
</comment>
<sequence length="177" mass="21273">MSEKDKLNEFIKLRNKYIDLLNESKINKSEFNHKNNEIFSKINLRPFTVLDSFNKALYNYNYYNTKAKLALEEFKMYRMAKNLKKAKLSENAKLNNYYLKDQAILAMVELEDSSKIEAYYVSMHSKNLKDQIFEIYFKDREKVILHTKNENVKNLLISKKCFSYEIRQSLIDSYINR</sequence>
<protein>
    <submittedName>
        <fullName evidence="1">Uncharacterized protein</fullName>
    </submittedName>
</protein>
<dbReference type="Pfam" id="PF20353">
    <property type="entry name" value="DUF6648"/>
    <property type="match status" value="1"/>
</dbReference>
<proteinExistence type="predicted"/>
<organism evidence="1 2">
    <name type="scientific">Helcococcus ovis</name>
    <dbReference type="NCBI Taxonomy" id="72026"/>
    <lineage>
        <taxon>Bacteria</taxon>
        <taxon>Bacillati</taxon>
        <taxon>Bacillota</taxon>
        <taxon>Tissierellia</taxon>
        <taxon>Tissierellales</taxon>
        <taxon>Peptoniphilaceae</taxon>
        <taxon>Helcococcus</taxon>
    </lineage>
</organism>
<gene>
    <name evidence="1" type="ORF">EQF91_03770</name>
</gene>
<evidence type="ECO:0000313" key="2">
    <source>
        <dbReference type="Proteomes" id="UP000297454"/>
    </source>
</evidence>
<dbReference type="EMBL" id="SCFR01000010">
    <property type="protein sequence ID" value="TFF66429.1"/>
    <property type="molecule type" value="Genomic_DNA"/>
</dbReference>
<evidence type="ECO:0000313" key="1">
    <source>
        <dbReference type="EMBL" id="TFF66429.1"/>
    </source>
</evidence>
<dbReference type="Proteomes" id="UP000297454">
    <property type="component" value="Unassembled WGS sequence"/>
</dbReference>
<name>A0A4R9C369_9FIRM</name>
<reference evidence="1 2" key="1">
    <citation type="submission" date="2019-01" db="EMBL/GenBank/DDBJ databases">
        <title>Draft Genome Sequences of Helcococcus ovis Strains Isolated from the Uterus and Vagina of Dairy Cows with Metritis.</title>
        <authorList>
            <person name="Cunha F."/>
            <person name="Jeon S.J."/>
            <person name="Kutzer P."/>
            <person name="Galvao K.N."/>
        </authorList>
    </citation>
    <scope>NUCLEOTIDE SEQUENCE [LARGE SCALE GENOMIC DNA]</scope>
    <source>
        <strain evidence="1 2">KG-37</strain>
    </source>
</reference>